<evidence type="ECO:0000313" key="1">
    <source>
        <dbReference type="EMBL" id="BDI06900.1"/>
    </source>
</evidence>
<accession>A0ABM7YQS1</accession>
<evidence type="ECO:0000313" key="2">
    <source>
        <dbReference type="Proteomes" id="UP001057498"/>
    </source>
</evidence>
<sequence>MSLLRLTQVFQRSNAGQALLWDCDVQPSEQARILMRLTGFTPLSRLLDPQHDPQWLLGVVERLASQGLVELVDDLADDAPSSTWGELALALPN</sequence>
<dbReference type="Proteomes" id="UP001057498">
    <property type="component" value="Chromosome"/>
</dbReference>
<dbReference type="EMBL" id="AP025730">
    <property type="protein sequence ID" value="BDI06900.1"/>
    <property type="molecule type" value="Genomic_DNA"/>
</dbReference>
<reference evidence="1" key="1">
    <citation type="submission" date="2022-04" db="EMBL/GenBank/DDBJ databases">
        <title>Whole genome sequence of Sphaerotilus sp. FB-5.</title>
        <authorList>
            <person name="Takeda M."/>
            <person name="Narihara S."/>
            <person name="Akimoto M."/>
            <person name="Akimoto R."/>
            <person name="Nishiyashiki S."/>
            <person name="Murakami T."/>
        </authorList>
    </citation>
    <scope>NUCLEOTIDE SEQUENCE</scope>
    <source>
        <strain evidence="1">FB-5</strain>
    </source>
</reference>
<gene>
    <name evidence="1" type="ORF">CATMQ487_38700</name>
</gene>
<dbReference type="RefSeq" id="WP_251970139.1">
    <property type="nucleotide sequence ID" value="NZ_AP025730.1"/>
</dbReference>
<proteinExistence type="predicted"/>
<organism evidence="1 2">
    <name type="scientific">Sphaerotilus microaerophilus</name>
    <dbReference type="NCBI Taxonomy" id="2914710"/>
    <lineage>
        <taxon>Bacteria</taxon>
        <taxon>Pseudomonadati</taxon>
        <taxon>Pseudomonadota</taxon>
        <taxon>Betaproteobacteria</taxon>
        <taxon>Burkholderiales</taxon>
        <taxon>Sphaerotilaceae</taxon>
        <taxon>Sphaerotilus</taxon>
    </lineage>
</organism>
<keyword evidence="2" id="KW-1185">Reference proteome</keyword>
<name>A0ABM7YQS1_9BURK</name>
<protein>
    <submittedName>
        <fullName evidence="1">Uncharacterized protein</fullName>
    </submittedName>
</protein>